<dbReference type="PANTHER" id="PTHR21663:SF0">
    <property type="entry name" value="HEAT REPEAT-CONTAINING PROTEIN 5B"/>
    <property type="match status" value="1"/>
</dbReference>
<dbReference type="RefSeq" id="XP_041139517.1">
    <property type="nucleotide sequence ID" value="XM_041281726.1"/>
</dbReference>
<reference evidence="3" key="1">
    <citation type="submission" date="2020-10" db="EMBL/GenBank/DDBJ databases">
        <authorList>
            <person name="Palmer J.M."/>
        </authorList>
    </citation>
    <scope>NUCLEOTIDE SEQUENCE</scope>
    <source>
        <strain evidence="3">UCD 2041</strain>
    </source>
</reference>
<feature type="region of interest" description="Disordered" evidence="1">
    <location>
        <begin position="1452"/>
        <end position="1474"/>
    </location>
</feature>
<dbReference type="GO" id="GO:0008104">
    <property type="term" value="P:intracellular protein localization"/>
    <property type="evidence" value="ECO:0007669"/>
    <property type="project" value="TreeGrafter"/>
</dbReference>
<dbReference type="GO" id="GO:0042147">
    <property type="term" value="P:retrograde transport, endosome to Golgi"/>
    <property type="evidence" value="ECO:0007669"/>
    <property type="project" value="TreeGrafter"/>
</dbReference>
<dbReference type="KEGG" id="bbrx:BRETT_003214"/>
<feature type="region of interest" description="Disordered" evidence="1">
    <location>
        <begin position="2193"/>
        <end position="2212"/>
    </location>
</feature>
<dbReference type="InterPro" id="IPR040108">
    <property type="entry name" value="Laa1/Sip1/HEATR5"/>
</dbReference>
<dbReference type="GO" id="GO:0016020">
    <property type="term" value="C:membrane"/>
    <property type="evidence" value="ECO:0007669"/>
    <property type="project" value="TreeGrafter"/>
</dbReference>
<dbReference type="Proteomes" id="UP000663131">
    <property type="component" value="Chromosome 9"/>
</dbReference>
<dbReference type="GeneID" id="64575138"/>
<proteinExistence type="predicted"/>
<evidence type="ECO:0000313" key="3">
    <source>
        <dbReference type="EMBL" id="QOU23024.1"/>
    </source>
</evidence>
<dbReference type="Pfam" id="PF25808">
    <property type="entry name" value="TPR_LAA1_C"/>
    <property type="match status" value="1"/>
</dbReference>
<organism evidence="3 4">
    <name type="scientific">Dekkera bruxellensis</name>
    <name type="common">Brettanomyces custersii</name>
    <dbReference type="NCBI Taxonomy" id="5007"/>
    <lineage>
        <taxon>Eukaryota</taxon>
        <taxon>Fungi</taxon>
        <taxon>Dikarya</taxon>
        <taxon>Ascomycota</taxon>
        <taxon>Saccharomycotina</taxon>
        <taxon>Pichiomycetes</taxon>
        <taxon>Pichiales</taxon>
        <taxon>Pichiaceae</taxon>
        <taxon>Brettanomyces</taxon>
    </lineage>
</organism>
<sequence>MKQSMIHQDLAFDYLELKISVDDSSEAINSAQTAIFQYLTKVLLLYEENEIGKYKTEEYKYVSDQLMNLLLFLKKDHAKKGAPNFMTVNLYRLLGRDLSASYYTLLQETDTKFSSKLSNAVNTLTEVFIRGGNKISMHGNWYNCFKHGAVIILQFLFERFNGFLNSYKEEMLTALYKHLVKCYDNYNAAVEDHIFRANYVSDMMKLINVILSNDNNSNTLNEKLLTRLFKLCKNILSQDSNDHPIFPVPSLIQAVDITSILLKSDRYLSGISSKKARSRPDYFLITSSKYLERTISCFKTDHKELKLIVAKNLADILTFNYIKFGVNLRNPRGALKCCLSFITDRYTHINSGDNIQIGMVQTLVQFIAQLNLAYKTGYISVSDSEPANFVASESLQILTEIYHQIFDMTLLNLTRDSSLKEHQFISDKTTEETGFRTLRDLNAFYRCFLQEVGDDADELVILGHLFFKESNLAKSETLSSRTLFTPLCEFKSSKKTYYYWLTLLEFAQLIIEHIGEYLYKHLEDIGETHDNLGTQLAQQLFVLSHCGIPALQWKASEILIQVLQIQPELSHQLIGRAVSEVTSILEVKGNKSTISFEESLGFAFFTASVLTYCRTSSFSPDMDLRIFTLCQGYLKKYASSDFSRGHVGNASSQTMSDTDYQKQVTSWILLSGLFNYGAKEKYQENIFWIDSTQILQIWKSILGRSLPDWIARDAIADGQSNINYVMEIIKIVEIKTYALTCLSSYIDFAIKCHFGQDKNMPEGILSPELTKNINKMLIHSFSFVKGLFNMFKEAKICLPERLKSSLLTNQVRIYTVLIKIIPYLNVKTDLSSAMFLQVVDDFAGLNPNIFDDGVYQSFLKAKGQQIDQKYDIYETCDRLCYGLTSKFDNFSVQTIKINSISKVYAGIVRGNTTGDIDTSMHLKPVSIFDEYTESWSSRRNSHNLANDYMFLLSNAGRARGYTNDEKYPVRHEIILVDLAIEIFSLIFPSLSTKVQQSIIENIRSSALLNNNKKGNNHDRVIRTAAADTYYFSRKQAIMINSAIAIYDALSYAIQKNVSDSIISVAVLEPLSRTLKDFDNEDSYLSEINSRSIGLIAALTRRIDTGEKLQSIISSTTRSIIEDKNPLIRAFDVKSLTEIISSSKIPCSPQALQILMMLCIDPHPVVHSASMDALSIIISSQSPTNLSLSYIWKTLDVLAKVWIDDRFGISSPTTVCCNMNCRDYLCSEVLVGKVIRKVVGFSGPLISTWSLEHKTLLKNLIIALLYLNEDHVLAVSREMLKCLEELVVFDRTLFLGSVHLHYLEFLLQNSFAIGIYNGSLTCMPLEASGEELRIGTLYPVTTSVRIRGMCLEYLQQFLKIHSDILKLPSRIEDLLWICLETKHGCLQSWNILRSLIGQSGSDKAEWVAKLVDYFDSKKFDLWKIVLDAFKIRIESDGTIPKITISQIAEDTGTVQKGDDSSHNNGQTSRKYSEESDDIFEGNQEALNVNTDGAENSEKTKSSGLKGDLNTKTLSLNPFSLKLADTNWEFRLRIILMLNETLEYARRDTSLRNKLARKISDLVRISFIGTTSGMPTLRLASLKLLQNLIDIYANVKDPATKNESLLCQQQAQIIAAISPAFEEGSNADIVSEAILLLSKLITTGVTPVTRVGRVLQILTSALENMAINNSFTSSTGENIIKIGKLQISTQNSKEKVWYYLLQSWAYIKTEGNKDDTALTALVHKYNNILVPLWFYSLRNYAIKKYGERDFNTKNEVRGIFNNHCWISILKASTQTVAENPKNFLDLMGDESANFVLVVLAQCIETLIQLSSSNRVGDDQLEVIIIRSLDELFSVDIALTILFKRLVFGEFIDLFDRLIFVSSYNVKLEIIRLSKTIFENYFKREETSSSTGREVSNDVDELFELIRLNILHITNILPFLKDGKVTHDHVEMTDSDIKLLKESFDTVVEMAQFLPEVMQIDVLSCTLYMLTLIYKFRNKKIISTLLPSLKRILSDFAAVDPEDINVTNFFTTINDQLEINDEDSLITILILVSTINNMTLRENDFDNICRFLITGLKSEDASIVALTTRTINILIKERNSPSREILLSKLIPEIINVIGSEVNEIQEPRLMVEILVAFIRRLSKNDNRLLTAYSVFIPVMLWFSTIDDNKFRSYVRDKLHKLMKISPEVFKMYVVGVSERRKIQIGDLMKYLPQGITSNKNDDESKTTLQEPEDQPHISLIKFE</sequence>
<name>A0A871REN9_DEKBR</name>
<dbReference type="GO" id="GO:0006897">
    <property type="term" value="P:endocytosis"/>
    <property type="evidence" value="ECO:0007669"/>
    <property type="project" value="TreeGrafter"/>
</dbReference>
<dbReference type="EMBL" id="CP063137">
    <property type="protein sequence ID" value="QOU23024.1"/>
    <property type="molecule type" value="Genomic_DNA"/>
</dbReference>
<dbReference type="InterPro" id="IPR057981">
    <property type="entry name" value="TPR_LAA1-like_C"/>
</dbReference>
<dbReference type="PANTHER" id="PTHR21663">
    <property type="entry name" value="HYPOTHETICAL HEAT DOMAIN-CONTAINING"/>
    <property type="match status" value="1"/>
</dbReference>
<dbReference type="Pfam" id="PF20210">
    <property type="entry name" value="Laa1_Sip1_HTR5"/>
    <property type="match status" value="1"/>
</dbReference>
<accession>A0A871REN9</accession>
<feature type="region of interest" description="Disordered" evidence="1">
    <location>
        <begin position="1486"/>
        <end position="1505"/>
    </location>
</feature>
<dbReference type="InterPro" id="IPR046837">
    <property type="entry name" value="Laa1/Sip1/HEATR5-like_HEAT"/>
</dbReference>
<dbReference type="GO" id="GO:0030139">
    <property type="term" value="C:endocytic vesicle"/>
    <property type="evidence" value="ECO:0007669"/>
    <property type="project" value="TreeGrafter"/>
</dbReference>
<dbReference type="GO" id="GO:0005794">
    <property type="term" value="C:Golgi apparatus"/>
    <property type="evidence" value="ECO:0007669"/>
    <property type="project" value="TreeGrafter"/>
</dbReference>
<dbReference type="OrthoDB" id="192608at2759"/>
<dbReference type="GO" id="GO:0005829">
    <property type="term" value="C:cytosol"/>
    <property type="evidence" value="ECO:0007669"/>
    <property type="project" value="GOC"/>
</dbReference>
<evidence type="ECO:0000259" key="2">
    <source>
        <dbReference type="Pfam" id="PF25808"/>
    </source>
</evidence>
<evidence type="ECO:0000313" key="4">
    <source>
        <dbReference type="Proteomes" id="UP000663131"/>
    </source>
</evidence>
<dbReference type="InterPro" id="IPR016024">
    <property type="entry name" value="ARM-type_fold"/>
</dbReference>
<reference evidence="3" key="2">
    <citation type="journal article" name="BMC Genomics">
        <title>New genome assemblies reveal patterns of domestication and adaptation across Brettanomyces (Dekkera) species.</title>
        <authorList>
            <person name="Roach M.J."/>
            <person name="Borneman A.R."/>
        </authorList>
    </citation>
    <scope>NUCLEOTIDE SEQUENCE</scope>
    <source>
        <strain evidence="3">UCD 2041</strain>
    </source>
</reference>
<protein>
    <recommendedName>
        <fullName evidence="2">LAA1-like C-terminal TPR repeats domain-containing protein</fullName>
    </recommendedName>
</protein>
<evidence type="ECO:0000256" key="1">
    <source>
        <dbReference type="SAM" id="MobiDB-lite"/>
    </source>
</evidence>
<feature type="domain" description="LAA1-like C-terminal TPR repeats" evidence="2">
    <location>
        <begin position="2039"/>
        <end position="2196"/>
    </location>
</feature>
<gene>
    <name evidence="3" type="ORF">BRETT_003214</name>
</gene>
<dbReference type="SUPFAM" id="SSF48371">
    <property type="entry name" value="ARM repeat"/>
    <property type="match status" value="2"/>
</dbReference>